<feature type="compositionally biased region" description="Polar residues" evidence="1">
    <location>
        <begin position="59"/>
        <end position="71"/>
    </location>
</feature>
<dbReference type="Proteomes" id="UP001189429">
    <property type="component" value="Unassembled WGS sequence"/>
</dbReference>
<sequence length="102" mass="10350">KKKEPIAKQLTEELLAQRHAEREEDSEVSSEVFEPSAGAAGSAAHSEATAAAGSDVPMPQQSRGVSSASGDQQHQALAALQGLPTPPSLGPAQAAASPLVVK</sequence>
<evidence type="ECO:0000313" key="3">
    <source>
        <dbReference type="Proteomes" id="UP001189429"/>
    </source>
</evidence>
<proteinExistence type="predicted"/>
<feature type="compositionally biased region" description="Low complexity" evidence="1">
    <location>
        <begin position="72"/>
        <end position="83"/>
    </location>
</feature>
<comment type="caution">
    <text evidence="2">The sequence shown here is derived from an EMBL/GenBank/DDBJ whole genome shotgun (WGS) entry which is preliminary data.</text>
</comment>
<reference evidence="2" key="1">
    <citation type="submission" date="2023-10" db="EMBL/GenBank/DDBJ databases">
        <authorList>
            <person name="Chen Y."/>
            <person name="Shah S."/>
            <person name="Dougan E. K."/>
            <person name="Thang M."/>
            <person name="Chan C."/>
        </authorList>
    </citation>
    <scope>NUCLEOTIDE SEQUENCE [LARGE SCALE GENOMIC DNA]</scope>
</reference>
<keyword evidence="3" id="KW-1185">Reference proteome</keyword>
<feature type="compositionally biased region" description="Low complexity" evidence="1">
    <location>
        <begin position="29"/>
        <end position="54"/>
    </location>
</feature>
<feature type="non-terminal residue" evidence="2">
    <location>
        <position position="102"/>
    </location>
</feature>
<evidence type="ECO:0000256" key="1">
    <source>
        <dbReference type="SAM" id="MobiDB-lite"/>
    </source>
</evidence>
<name>A0ABN9RQW4_9DINO</name>
<organism evidence="2 3">
    <name type="scientific">Prorocentrum cordatum</name>
    <dbReference type="NCBI Taxonomy" id="2364126"/>
    <lineage>
        <taxon>Eukaryota</taxon>
        <taxon>Sar</taxon>
        <taxon>Alveolata</taxon>
        <taxon>Dinophyceae</taxon>
        <taxon>Prorocentrales</taxon>
        <taxon>Prorocentraceae</taxon>
        <taxon>Prorocentrum</taxon>
    </lineage>
</organism>
<feature type="non-terminal residue" evidence="2">
    <location>
        <position position="1"/>
    </location>
</feature>
<gene>
    <name evidence="2" type="ORF">PCOR1329_LOCUS22850</name>
</gene>
<dbReference type="EMBL" id="CAUYUJ010007672">
    <property type="protein sequence ID" value="CAK0821625.1"/>
    <property type="molecule type" value="Genomic_DNA"/>
</dbReference>
<evidence type="ECO:0000313" key="2">
    <source>
        <dbReference type="EMBL" id="CAK0821625.1"/>
    </source>
</evidence>
<protein>
    <submittedName>
        <fullName evidence="2">Uncharacterized protein</fullName>
    </submittedName>
</protein>
<feature type="region of interest" description="Disordered" evidence="1">
    <location>
        <begin position="1"/>
        <end position="102"/>
    </location>
</feature>
<accession>A0ABN9RQW4</accession>